<protein>
    <submittedName>
        <fullName evidence="2">YggT family protein</fullName>
    </submittedName>
</protein>
<evidence type="ECO:0000256" key="1">
    <source>
        <dbReference type="SAM" id="Phobius"/>
    </source>
</evidence>
<keyword evidence="1" id="KW-0472">Membrane</keyword>
<proteinExistence type="predicted"/>
<dbReference type="Proteomes" id="UP000466388">
    <property type="component" value="Unassembled WGS sequence"/>
</dbReference>
<sequence>MMAIFVYALMSWFPGAYQTKVGRFLGAIVEPFQRWFNFATIGMIGFAPLVAVFVLGIIRGGLSYLEQIIFHLMGVM</sequence>
<keyword evidence="3" id="KW-1185">Reference proteome</keyword>
<reference evidence="2 3" key="1">
    <citation type="submission" date="2019-11" db="EMBL/GenBank/DDBJ databases">
        <title>Lactobacillus sp. nov. CRM56-3, isolated from fermented tea leaves.</title>
        <authorList>
            <person name="Phuengjayaem S."/>
            <person name="Tanasupawat S."/>
        </authorList>
    </citation>
    <scope>NUCLEOTIDE SEQUENCE [LARGE SCALE GENOMIC DNA]</scope>
    <source>
        <strain evidence="2 3">CRM56-3</strain>
    </source>
</reference>
<feature type="transmembrane region" description="Helical" evidence="1">
    <location>
        <begin position="34"/>
        <end position="58"/>
    </location>
</feature>
<comment type="caution">
    <text evidence="2">The sequence shown here is derived from an EMBL/GenBank/DDBJ whole genome shotgun (WGS) entry which is preliminary data.</text>
</comment>
<dbReference type="EMBL" id="WNJO01000012">
    <property type="protein sequence ID" value="MTV82910.1"/>
    <property type="molecule type" value="Genomic_DNA"/>
</dbReference>
<keyword evidence="1" id="KW-1133">Transmembrane helix</keyword>
<organism evidence="2 3">
    <name type="scientific">Secundilactobacillus folii</name>
    <dbReference type="NCBI Taxonomy" id="2678357"/>
    <lineage>
        <taxon>Bacteria</taxon>
        <taxon>Bacillati</taxon>
        <taxon>Bacillota</taxon>
        <taxon>Bacilli</taxon>
        <taxon>Lactobacillales</taxon>
        <taxon>Lactobacillaceae</taxon>
        <taxon>Secundilactobacillus</taxon>
    </lineage>
</organism>
<gene>
    <name evidence="2" type="ORF">GM612_09655</name>
</gene>
<keyword evidence="1" id="KW-0812">Transmembrane</keyword>
<name>A0A7X2XWP2_9LACO</name>
<accession>A0A7X2XWP2</accession>
<dbReference type="AlphaFoldDB" id="A0A7X2XWP2"/>
<evidence type="ECO:0000313" key="3">
    <source>
        <dbReference type="Proteomes" id="UP000466388"/>
    </source>
</evidence>
<dbReference type="GO" id="GO:0016020">
    <property type="term" value="C:membrane"/>
    <property type="evidence" value="ECO:0007669"/>
    <property type="project" value="InterPro"/>
</dbReference>
<dbReference type="InterPro" id="IPR003425">
    <property type="entry name" value="CCB3/YggT"/>
</dbReference>
<evidence type="ECO:0000313" key="2">
    <source>
        <dbReference type="EMBL" id="MTV82910.1"/>
    </source>
</evidence>
<dbReference type="Pfam" id="PF02325">
    <property type="entry name" value="CCB3_YggT"/>
    <property type="match status" value="1"/>
</dbReference>